<dbReference type="InterPro" id="IPR052192">
    <property type="entry name" value="Insect_Ionotropic_Sensory_Rcpt"/>
</dbReference>
<evidence type="ECO:0000313" key="10">
    <source>
        <dbReference type="EMBL" id="EDV35748.1"/>
    </source>
</evidence>
<evidence type="ECO:0000256" key="5">
    <source>
        <dbReference type="ARBA" id="ARBA00023136"/>
    </source>
</evidence>
<evidence type="ECO:0000256" key="8">
    <source>
        <dbReference type="SAM" id="Phobius"/>
    </source>
</evidence>
<sequence length="594" mass="69538">MRRTISLLLLLSTGVQLQEMEEYNMTLVKAVLRVIGSREPWQNTPIFHGLYSERDGINDLMMWLQHDMQVTCHALDTTTPAHKQIPLGHYKIRADNAVGLLFCRSSHEPIWLNLDKSLRKLKLIRMIVVLSNSRSGSYRAMMNIFNRLWEFQFLNVVVVHKDQIYSYSPYPEVHFYKLDMDANPLFPPATTNFQGYEVSTPVENDVPRVFFIRDQKTGCWQPRGYGYRVFAEYLKRHNASLLVSNPYQDHTPNQSVNMGRIIEMIHDGQLEISLHPYVDVPENIGDHSYPLIVARNCLIVPVRNEIPRNAYLYLPLDRWSWLLLLGAVIYISLIIYWIQPGPGHRSLNILDGISRVLFISLPSRIYHPSLRYFAVSFQVTILGFIVTNMYSIQLSSFFTTLVMGEQVDTMEQLVEQKQRVLVKHYEISTFLRHVEPRLVEKVSRLLVGANSSEQVSALLSFNRSFAYPFTVERWEFFSLQQQYAFKPIFRFSSACLGSPIIGYPMRRDCHLQRSLNIFIMRIQDSGILKHWFISDFNDALSFDYVRLLDNVLGFHALDLDALRLGWAVLAYGWILSFFLFLCERWRFYRFHHRH</sequence>
<evidence type="ECO:0000313" key="11">
    <source>
        <dbReference type="Proteomes" id="UP000007801"/>
    </source>
</evidence>
<dbReference type="HOGENOM" id="CLU_028766_0_0_1"/>
<organism evidence="10 11">
    <name type="scientific">Drosophila ananassae</name>
    <name type="common">Fruit fly</name>
    <dbReference type="NCBI Taxonomy" id="7217"/>
    <lineage>
        <taxon>Eukaryota</taxon>
        <taxon>Metazoa</taxon>
        <taxon>Ecdysozoa</taxon>
        <taxon>Arthropoda</taxon>
        <taxon>Hexapoda</taxon>
        <taxon>Insecta</taxon>
        <taxon>Pterygota</taxon>
        <taxon>Neoptera</taxon>
        <taxon>Endopterygota</taxon>
        <taxon>Diptera</taxon>
        <taxon>Brachycera</taxon>
        <taxon>Muscomorpha</taxon>
        <taxon>Ephydroidea</taxon>
        <taxon>Drosophilidae</taxon>
        <taxon>Drosophila</taxon>
        <taxon>Sophophora</taxon>
    </lineage>
</organism>
<keyword evidence="6" id="KW-0675">Receptor</keyword>
<name>B3MGK5_DROAN</name>
<dbReference type="KEGG" id="dan:6495166"/>
<dbReference type="EMBL" id="CH902619">
    <property type="protein sequence ID" value="EDV35748.1"/>
    <property type="molecule type" value="Genomic_DNA"/>
</dbReference>
<accession>B3MGK5</accession>
<dbReference type="eggNOG" id="ENOG502TKVQ">
    <property type="taxonomic scope" value="Eukaryota"/>
</dbReference>
<dbReference type="PANTHER" id="PTHR42643:SF41">
    <property type="entry name" value="IONOTROPIC RECEPTOR 20A-RELATED"/>
    <property type="match status" value="1"/>
</dbReference>
<evidence type="ECO:0000256" key="1">
    <source>
        <dbReference type="ARBA" id="ARBA00004651"/>
    </source>
</evidence>
<dbReference type="InParanoid" id="B3MGK5"/>
<feature type="chain" id="PRO_5002790689" description="Ionotropic glutamate receptor C-terminal domain-containing protein" evidence="9">
    <location>
        <begin position="18"/>
        <end position="594"/>
    </location>
</feature>
<evidence type="ECO:0000256" key="4">
    <source>
        <dbReference type="ARBA" id="ARBA00022989"/>
    </source>
</evidence>
<dbReference type="OMA" id="QHWVVSD"/>
<dbReference type="PANTHER" id="PTHR42643">
    <property type="entry name" value="IONOTROPIC RECEPTOR 20A-RELATED"/>
    <property type="match status" value="1"/>
</dbReference>
<dbReference type="OrthoDB" id="8010639at2759"/>
<evidence type="ECO:0000256" key="3">
    <source>
        <dbReference type="ARBA" id="ARBA00022692"/>
    </source>
</evidence>
<dbReference type="STRING" id="7217.B3MGK5"/>
<dbReference type="GO" id="GO:0005886">
    <property type="term" value="C:plasma membrane"/>
    <property type="evidence" value="ECO:0007669"/>
    <property type="project" value="UniProtKB-SubCell"/>
</dbReference>
<feature type="transmembrane region" description="Helical" evidence="8">
    <location>
        <begin position="372"/>
        <end position="392"/>
    </location>
</feature>
<protein>
    <recommendedName>
        <fullName evidence="12">Ionotropic glutamate receptor C-terminal domain-containing protein</fullName>
    </recommendedName>
</protein>
<keyword evidence="2" id="KW-1003">Cell membrane</keyword>
<dbReference type="AlphaFoldDB" id="B3MGK5"/>
<evidence type="ECO:0000256" key="2">
    <source>
        <dbReference type="ARBA" id="ARBA00022475"/>
    </source>
</evidence>
<keyword evidence="5 8" id="KW-0472">Membrane</keyword>
<dbReference type="Proteomes" id="UP000007801">
    <property type="component" value="Unassembled WGS sequence"/>
</dbReference>
<feature type="transmembrane region" description="Helical" evidence="8">
    <location>
        <begin position="564"/>
        <end position="582"/>
    </location>
</feature>
<evidence type="ECO:0000256" key="7">
    <source>
        <dbReference type="ARBA" id="ARBA00023180"/>
    </source>
</evidence>
<keyword evidence="9" id="KW-0732">Signal</keyword>
<evidence type="ECO:0000256" key="9">
    <source>
        <dbReference type="SAM" id="SignalP"/>
    </source>
</evidence>
<dbReference type="SUPFAM" id="SSF53850">
    <property type="entry name" value="Periplasmic binding protein-like II"/>
    <property type="match status" value="1"/>
</dbReference>
<feature type="signal peptide" evidence="9">
    <location>
        <begin position="1"/>
        <end position="17"/>
    </location>
</feature>
<keyword evidence="4 8" id="KW-1133">Transmembrane helix</keyword>
<keyword evidence="7" id="KW-0325">Glycoprotein</keyword>
<feature type="transmembrane region" description="Helical" evidence="8">
    <location>
        <begin position="319"/>
        <end position="338"/>
    </location>
</feature>
<keyword evidence="11" id="KW-1185">Reference proteome</keyword>
<comment type="subcellular location">
    <subcellularLocation>
        <location evidence="1">Cell membrane</location>
        <topology evidence="1">Multi-pass membrane protein</topology>
    </subcellularLocation>
</comment>
<evidence type="ECO:0008006" key="12">
    <source>
        <dbReference type="Google" id="ProtNLM"/>
    </source>
</evidence>
<reference evidence="10 11" key="1">
    <citation type="journal article" date="2007" name="Nature">
        <title>Evolution of genes and genomes on the Drosophila phylogeny.</title>
        <authorList>
            <consortium name="Drosophila 12 Genomes Consortium"/>
            <person name="Clark A.G."/>
            <person name="Eisen M.B."/>
            <person name="Smith D.R."/>
            <person name="Bergman C.M."/>
            <person name="Oliver B."/>
            <person name="Markow T.A."/>
            <person name="Kaufman T.C."/>
            <person name="Kellis M."/>
            <person name="Gelbart W."/>
            <person name="Iyer V.N."/>
            <person name="Pollard D.A."/>
            <person name="Sackton T.B."/>
            <person name="Larracuente A.M."/>
            <person name="Singh N.D."/>
            <person name="Abad J.P."/>
            <person name="Abt D.N."/>
            <person name="Adryan B."/>
            <person name="Aguade M."/>
            <person name="Akashi H."/>
            <person name="Anderson W.W."/>
            <person name="Aquadro C.F."/>
            <person name="Ardell D.H."/>
            <person name="Arguello R."/>
            <person name="Artieri C.G."/>
            <person name="Barbash D.A."/>
            <person name="Barker D."/>
            <person name="Barsanti P."/>
            <person name="Batterham P."/>
            <person name="Batzoglou S."/>
            <person name="Begun D."/>
            <person name="Bhutkar A."/>
            <person name="Blanco E."/>
            <person name="Bosak S.A."/>
            <person name="Bradley R.K."/>
            <person name="Brand A.D."/>
            <person name="Brent M.R."/>
            <person name="Brooks A.N."/>
            <person name="Brown R.H."/>
            <person name="Butlin R.K."/>
            <person name="Caggese C."/>
            <person name="Calvi B.R."/>
            <person name="Bernardo de Carvalho A."/>
            <person name="Caspi A."/>
            <person name="Castrezana S."/>
            <person name="Celniker S.E."/>
            <person name="Chang J.L."/>
            <person name="Chapple C."/>
            <person name="Chatterji S."/>
            <person name="Chinwalla A."/>
            <person name="Civetta A."/>
            <person name="Clifton S.W."/>
            <person name="Comeron J.M."/>
            <person name="Costello J.C."/>
            <person name="Coyne J.A."/>
            <person name="Daub J."/>
            <person name="David R.G."/>
            <person name="Delcher A.L."/>
            <person name="Delehaunty K."/>
            <person name="Do C.B."/>
            <person name="Ebling H."/>
            <person name="Edwards K."/>
            <person name="Eickbush T."/>
            <person name="Evans J.D."/>
            <person name="Filipski A."/>
            <person name="Findeiss S."/>
            <person name="Freyhult E."/>
            <person name="Fulton L."/>
            <person name="Fulton R."/>
            <person name="Garcia A.C."/>
            <person name="Gardiner A."/>
            <person name="Garfield D.A."/>
            <person name="Garvin B.E."/>
            <person name="Gibson G."/>
            <person name="Gilbert D."/>
            <person name="Gnerre S."/>
            <person name="Godfrey J."/>
            <person name="Good R."/>
            <person name="Gotea V."/>
            <person name="Gravely B."/>
            <person name="Greenberg A.J."/>
            <person name="Griffiths-Jones S."/>
            <person name="Gross S."/>
            <person name="Guigo R."/>
            <person name="Gustafson E.A."/>
            <person name="Haerty W."/>
            <person name="Hahn M.W."/>
            <person name="Halligan D.L."/>
            <person name="Halpern A.L."/>
            <person name="Halter G.M."/>
            <person name="Han M.V."/>
            <person name="Heger A."/>
            <person name="Hillier L."/>
            <person name="Hinrichs A.S."/>
            <person name="Holmes I."/>
            <person name="Hoskins R.A."/>
            <person name="Hubisz M.J."/>
            <person name="Hultmark D."/>
            <person name="Huntley M.A."/>
            <person name="Jaffe D.B."/>
            <person name="Jagadeeshan S."/>
            <person name="Jeck W.R."/>
            <person name="Johnson J."/>
            <person name="Jones C.D."/>
            <person name="Jordan W.C."/>
            <person name="Karpen G.H."/>
            <person name="Kataoka E."/>
            <person name="Keightley P.D."/>
            <person name="Kheradpour P."/>
            <person name="Kirkness E.F."/>
            <person name="Koerich L.B."/>
            <person name="Kristiansen K."/>
            <person name="Kudrna D."/>
            <person name="Kulathinal R.J."/>
            <person name="Kumar S."/>
            <person name="Kwok R."/>
            <person name="Lander E."/>
            <person name="Langley C.H."/>
            <person name="Lapoint R."/>
            <person name="Lazzaro B.P."/>
            <person name="Lee S.J."/>
            <person name="Levesque L."/>
            <person name="Li R."/>
            <person name="Lin C.F."/>
            <person name="Lin M.F."/>
            <person name="Lindblad-Toh K."/>
            <person name="Llopart A."/>
            <person name="Long M."/>
            <person name="Low L."/>
            <person name="Lozovsky E."/>
            <person name="Lu J."/>
            <person name="Luo M."/>
            <person name="Machado C.A."/>
            <person name="Makalowski W."/>
            <person name="Marzo M."/>
            <person name="Matsuda M."/>
            <person name="Matzkin L."/>
            <person name="McAllister B."/>
            <person name="McBride C.S."/>
            <person name="McKernan B."/>
            <person name="McKernan K."/>
            <person name="Mendez-Lago M."/>
            <person name="Minx P."/>
            <person name="Mollenhauer M.U."/>
            <person name="Montooth K."/>
            <person name="Mount S.M."/>
            <person name="Mu X."/>
            <person name="Myers E."/>
            <person name="Negre B."/>
            <person name="Newfeld S."/>
            <person name="Nielsen R."/>
            <person name="Noor M.A."/>
            <person name="O'Grady P."/>
            <person name="Pachter L."/>
            <person name="Papaceit M."/>
            <person name="Parisi M.J."/>
            <person name="Parisi M."/>
            <person name="Parts L."/>
            <person name="Pedersen J.S."/>
            <person name="Pesole G."/>
            <person name="Phillippy A.M."/>
            <person name="Ponting C.P."/>
            <person name="Pop M."/>
            <person name="Porcelli D."/>
            <person name="Powell J.R."/>
            <person name="Prohaska S."/>
            <person name="Pruitt K."/>
            <person name="Puig M."/>
            <person name="Quesneville H."/>
            <person name="Ram K.R."/>
            <person name="Rand D."/>
            <person name="Rasmussen M.D."/>
            <person name="Reed L.K."/>
            <person name="Reenan R."/>
            <person name="Reily A."/>
            <person name="Remington K.A."/>
            <person name="Rieger T.T."/>
            <person name="Ritchie M.G."/>
            <person name="Robin C."/>
            <person name="Rogers Y.H."/>
            <person name="Rohde C."/>
            <person name="Rozas J."/>
            <person name="Rubenfield M.J."/>
            <person name="Ruiz A."/>
            <person name="Russo S."/>
            <person name="Salzberg S.L."/>
            <person name="Sanchez-Gracia A."/>
            <person name="Saranga D.J."/>
            <person name="Sato H."/>
            <person name="Schaeffer S.W."/>
            <person name="Schatz M.C."/>
            <person name="Schlenke T."/>
            <person name="Schwartz R."/>
            <person name="Segarra C."/>
            <person name="Singh R.S."/>
            <person name="Sirot L."/>
            <person name="Sirota M."/>
            <person name="Sisneros N.B."/>
            <person name="Smith C.D."/>
            <person name="Smith T.F."/>
            <person name="Spieth J."/>
            <person name="Stage D.E."/>
            <person name="Stark A."/>
            <person name="Stephan W."/>
            <person name="Strausberg R.L."/>
            <person name="Strempel S."/>
            <person name="Sturgill D."/>
            <person name="Sutton G."/>
            <person name="Sutton G.G."/>
            <person name="Tao W."/>
            <person name="Teichmann S."/>
            <person name="Tobari Y.N."/>
            <person name="Tomimura Y."/>
            <person name="Tsolas J.M."/>
            <person name="Valente V.L."/>
            <person name="Venter E."/>
            <person name="Venter J.C."/>
            <person name="Vicario S."/>
            <person name="Vieira F.G."/>
            <person name="Vilella A.J."/>
            <person name="Villasante A."/>
            <person name="Walenz B."/>
            <person name="Wang J."/>
            <person name="Wasserman M."/>
            <person name="Watts T."/>
            <person name="Wilson D."/>
            <person name="Wilson R.K."/>
            <person name="Wing R.A."/>
            <person name="Wolfner M.F."/>
            <person name="Wong A."/>
            <person name="Wong G.K."/>
            <person name="Wu C.I."/>
            <person name="Wu G."/>
            <person name="Yamamoto D."/>
            <person name="Yang H.P."/>
            <person name="Yang S.P."/>
            <person name="Yorke J.A."/>
            <person name="Yoshida K."/>
            <person name="Zdobnov E."/>
            <person name="Zhang P."/>
            <person name="Zhang Y."/>
            <person name="Zimin A.V."/>
            <person name="Baldwin J."/>
            <person name="Abdouelleil A."/>
            <person name="Abdulkadir J."/>
            <person name="Abebe A."/>
            <person name="Abera B."/>
            <person name="Abreu J."/>
            <person name="Acer S.C."/>
            <person name="Aftuck L."/>
            <person name="Alexander A."/>
            <person name="An P."/>
            <person name="Anderson E."/>
            <person name="Anderson S."/>
            <person name="Arachi H."/>
            <person name="Azer M."/>
            <person name="Bachantsang P."/>
            <person name="Barry A."/>
            <person name="Bayul T."/>
            <person name="Berlin A."/>
            <person name="Bessette D."/>
            <person name="Bloom T."/>
            <person name="Blye J."/>
            <person name="Boguslavskiy L."/>
            <person name="Bonnet C."/>
            <person name="Boukhgalter B."/>
            <person name="Bourzgui I."/>
            <person name="Brown A."/>
            <person name="Cahill P."/>
            <person name="Channer S."/>
            <person name="Cheshatsang Y."/>
            <person name="Chuda L."/>
            <person name="Citroen M."/>
            <person name="Collymore A."/>
            <person name="Cooke P."/>
            <person name="Costello M."/>
            <person name="D'Aco K."/>
            <person name="Daza R."/>
            <person name="De Haan G."/>
            <person name="DeGray S."/>
            <person name="DeMaso C."/>
            <person name="Dhargay N."/>
            <person name="Dooley K."/>
            <person name="Dooley E."/>
            <person name="Doricent M."/>
            <person name="Dorje P."/>
            <person name="Dorjee K."/>
            <person name="Dupes A."/>
            <person name="Elong R."/>
            <person name="Falk J."/>
            <person name="Farina A."/>
            <person name="Faro S."/>
            <person name="Ferguson D."/>
            <person name="Fisher S."/>
            <person name="Foley C.D."/>
            <person name="Franke A."/>
            <person name="Friedrich D."/>
            <person name="Gadbois L."/>
            <person name="Gearin G."/>
            <person name="Gearin C.R."/>
            <person name="Giannoukos G."/>
            <person name="Goode T."/>
            <person name="Graham J."/>
            <person name="Grandbois E."/>
            <person name="Grewal S."/>
            <person name="Gyaltsen K."/>
            <person name="Hafez N."/>
            <person name="Hagos B."/>
            <person name="Hall J."/>
            <person name="Henson C."/>
            <person name="Hollinger A."/>
            <person name="Honan T."/>
            <person name="Huard M.D."/>
            <person name="Hughes L."/>
            <person name="Hurhula B."/>
            <person name="Husby M.E."/>
            <person name="Kamat A."/>
            <person name="Kanga B."/>
            <person name="Kashin S."/>
            <person name="Khazanovich D."/>
            <person name="Kisner P."/>
            <person name="Lance K."/>
            <person name="Lara M."/>
            <person name="Lee W."/>
            <person name="Lennon N."/>
            <person name="Letendre F."/>
            <person name="LeVine R."/>
            <person name="Lipovsky A."/>
            <person name="Liu X."/>
            <person name="Liu J."/>
            <person name="Liu S."/>
            <person name="Lokyitsang T."/>
            <person name="Lokyitsang Y."/>
            <person name="Lubonja R."/>
            <person name="Lui A."/>
            <person name="MacDonald P."/>
            <person name="Magnisalis V."/>
            <person name="Maru K."/>
            <person name="Matthews C."/>
            <person name="McCusker W."/>
            <person name="McDonough S."/>
            <person name="Mehta T."/>
            <person name="Meldrim J."/>
            <person name="Meneus L."/>
            <person name="Mihai O."/>
            <person name="Mihalev A."/>
            <person name="Mihova T."/>
            <person name="Mittelman R."/>
            <person name="Mlenga V."/>
            <person name="Montmayeur A."/>
            <person name="Mulrain L."/>
            <person name="Navidi A."/>
            <person name="Naylor J."/>
            <person name="Negash T."/>
            <person name="Nguyen T."/>
            <person name="Nguyen N."/>
            <person name="Nicol R."/>
            <person name="Norbu C."/>
            <person name="Norbu N."/>
            <person name="Novod N."/>
            <person name="O'Neill B."/>
            <person name="Osman S."/>
            <person name="Markiewicz E."/>
            <person name="Oyono O.L."/>
            <person name="Patti C."/>
            <person name="Phunkhang P."/>
            <person name="Pierre F."/>
            <person name="Priest M."/>
            <person name="Raghuraman S."/>
            <person name="Rege F."/>
            <person name="Reyes R."/>
            <person name="Rise C."/>
            <person name="Rogov P."/>
            <person name="Ross K."/>
            <person name="Ryan E."/>
            <person name="Settipalli S."/>
            <person name="Shea T."/>
            <person name="Sherpa N."/>
            <person name="Shi L."/>
            <person name="Shih D."/>
            <person name="Sparrow T."/>
            <person name="Spaulding J."/>
            <person name="Stalker J."/>
            <person name="Stange-Thomann N."/>
            <person name="Stavropoulos S."/>
            <person name="Stone C."/>
            <person name="Strader C."/>
            <person name="Tesfaye S."/>
            <person name="Thomson T."/>
            <person name="Thoulutsang Y."/>
            <person name="Thoulutsang D."/>
            <person name="Topham K."/>
            <person name="Topping I."/>
            <person name="Tsamla T."/>
            <person name="Vassiliev H."/>
            <person name="Vo A."/>
            <person name="Wangchuk T."/>
            <person name="Wangdi T."/>
            <person name="Weiand M."/>
            <person name="Wilkinson J."/>
            <person name="Wilson A."/>
            <person name="Yadav S."/>
            <person name="Young G."/>
            <person name="Yu Q."/>
            <person name="Zembek L."/>
            <person name="Zhong D."/>
            <person name="Zimmer A."/>
            <person name="Zwirko Z."/>
            <person name="Jaffe D.B."/>
            <person name="Alvarez P."/>
            <person name="Brockman W."/>
            <person name="Butler J."/>
            <person name="Chin C."/>
            <person name="Gnerre S."/>
            <person name="Grabherr M."/>
            <person name="Kleber M."/>
            <person name="Mauceli E."/>
            <person name="MacCallum I."/>
        </authorList>
    </citation>
    <scope>NUCLEOTIDE SEQUENCE [LARGE SCALE GENOMIC DNA]</scope>
    <source>
        <strain evidence="11">Tucson 14024-0371.13</strain>
    </source>
</reference>
<evidence type="ECO:0000256" key="6">
    <source>
        <dbReference type="ARBA" id="ARBA00023170"/>
    </source>
</evidence>
<dbReference type="GeneID" id="6495166"/>
<gene>
    <name evidence="10" type="primary">Dana\GF12315</name>
    <name evidence="10" type="synonym">dana_GLEANR_12320</name>
    <name evidence="10" type="ORF">GF12315</name>
</gene>
<dbReference type="PhylomeDB" id="B3MGK5"/>
<proteinExistence type="predicted"/>
<keyword evidence="3 8" id="KW-0812">Transmembrane</keyword>